<dbReference type="Pfam" id="PF13376">
    <property type="entry name" value="OmdA"/>
    <property type="match status" value="1"/>
</dbReference>
<feature type="domain" description="YdhG-like" evidence="1">
    <location>
        <begin position="29"/>
        <end position="126"/>
    </location>
</feature>
<accession>A0A142ES18</accession>
<evidence type="ECO:0000313" key="3">
    <source>
        <dbReference type="Proteomes" id="UP000073816"/>
    </source>
</evidence>
<reference evidence="2 3" key="2">
    <citation type="journal article" date="2016" name="Genome Announc.">
        <title>Complete Genome Sequence of Algoriphagus sp. Strain M8-2, Isolated from a Brackish Lake.</title>
        <authorList>
            <person name="Muraguchi Y."/>
            <person name="Kushimoto K."/>
            <person name="Ohtsubo Y."/>
            <person name="Suzuki T."/>
            <person name="Dohra H."/>
            <person name="Kimbara K."/>
            <person name="Shintani M."/>
        </authorList>
    </citation>
    <scope>NUCLEOTIDE SEQUENCE [LARGE SCALE GENOMIC DNA]</scope>
    <source>
        <strain evidence="2 3">M8-2</strain>
    </source>
</reference>
<dbReference type="Proteomes" id="UP000073816">
    <property type="component" value="Chromosome"/>
</dbReference>
<keyword evidence="3" id="KW-1185">Reference proteome</keyword>
<dbReference type="KEGG" id="alm:AO498_15825"/>
<dbReference type="PIRSF" id="PIRSF021308">
    <property type="entry name" value="UCP021308"/>
    <property type="match status" value="1"/>
</dbReference>
<dbReference type="Pfam" id="PF08818">
    <property type="entry name" value="DUF1801"/>
    <property type="match status" value="1"/>
</dbReference>
<sequence>MNPQVDRFLLEGCMRCPKGATPACKVHRWTAILEKLRQFLLETDLVEDRKWGMPTYTLNGKNVIMLGVFNESCVLSFLKGILIEDPEGLLEFPGPSSQQAKVLRFTGIEQVDPWEKSIQNFIQQAIDIEKKGKKVDTPRQTGLEIPEELTQKFEEQEGLEKAFFALTPGRQRGYLLHFTGAKQSATRLSRIEKLIPKILEGKGMLD</sequence>
<dbReference type="Gene3D" id="3.90.1150.200">
    <property type="match status" value="1"/>
</dbReference>
<dbReference type="AlphaFoldDB" id="A0A142ES18"/>
<dbReference type="SUPFAM" id="SSF159888">
    <property type="entry name" value="YdhG-like"/>
    <property type="match status" value="1"/>
</dbReference>
<dbReference type="EMBL" id="CP012836">
    <property type="protein sequence ID" value="AMQ57923.1"/>
    <property type="molecule type" value="Genomic_DNA"/>
</dbReference>
<dbReference type="InterPro" id="IPR016786">
    <property type="entry name" value="YdeI_bac"/>
</dbReference>
<reference evidence="3" key="1">
    <citation type="submission" date="2015-09" db="EMBL/GenBank/DDBJ databases">
        <title>Complete sequence of Algoriphagus sp. M8-2.</title>
        <authorList>
            <person name="Shintani M."/>
        </authorList>
    </citation>
    <scope>NUCLEOTIDE SEQUENCE [LARGE SCALE GENOMIC DNA]</scope>
    <source>
        <strain evidence="3">M8-2</strain>
    </source>
</reference>
<organism evidence="2 3">
    <name type="scientific">Algoriphagus sanaruensis</name>
    <dbReference type="NCBI Taxonomy" id="1727163"/>
    <lineage>
        <taxon>Bacteria</taxon>
        <taxon>Pseudomonadati</taxon>
        <taxon>Bacteroidota</taxon>
        <taxon>Cytophagia</taxon>
        <taxon>Cytophagales</taxon>
        <taxon>Cyclobacteriaceae</taxon>
        <taxon>Algoriphagus</taxon>
    </lineage>
</organism>
<dbReference type="InterPro" id="IPR014922">
    <property type="entry name" value="YdhG-like"/>
</dbReference>
<protein>
    <recommendedName>
        <fullName evidence="1">YdhG-like domain-containing protein</fullName>
    </recommendedName>
</protein>
<evidence type="ECO:0000313" key="2">
    <source>
        <dbReference type="EMBL" id="AMQ57923.1"/>
    </source>
</evidence>
<dbReference type="RefSeq" id="WP_067549794.1">
    <property type="nucleotide sequence ID" value="NZ_CP012836.1"/>
</dbReference>
<dbReference type="STRING" id="1727163.AO498_15825"/>
<name>A0A142ES18_9BACT</name>
<evidence type="ECO:0000259" key="1">
    <source>
        <dbReference type="Pfam" id="PF08818"/>
    </source>
</evidence>
<dbReference type="OrthoDB" id="9800461at2"/>
<dbReference type="PATRIC" id="fig|1727163.4.peg.3321"/>
<proteinExistence type="predicted"/>
<gene>
    <name evidence="2" type="ORF">AO498_15825</name>
</gene>